<evidence type="ECO:0000313" key="2">
    <source>
        <dbReference type="Proteomes" id="UP000178168"/>
    </source>
</evidence>
<evidence type="ECO:0000313" key="1">
    <source>
        <dbReference type="EMBL" id="OHA85268.1"/>
    </source>
</evidence>
<organism evidence="1 2">
    <name type="scientific">Candidatus Yonathbacteria bacterium RIFOXYD1_FULL_52_36</name>
    <dbReference type="NCBI Taxonomy" id="1802730"/>
    <lineage>
        <taxon>Bacteria</taxon>
        <taxon>Candidatus Yonathiibacteriota</taxon>
    </lineage>
</organism>
<reference evidence="1 2" key="1">
    <citation type="journal article" date="2016" name="Nat. Commun.">
        <title>Thousands of microbial genomes shed light on interconnected biogeochemical processes in an aquifer system.</title>
        <authorList>
            <person name="Anantharaman K."/>
            <person name="Brown C.T."/>
            <person name="Hug L.A."/>
            <person name="Sharon I."/>
            <person name="Castelle C.J."/>
            <person name="Probst A.J."/>
            <person name="Thomas B.C."/>
            <person name="Singh A."/>
            <person name="Wilkins M.J."/>
            <person name="Karaoz U."/>
            <person name="Brodie E.L."/>
            <person name="Williams K.H."/>
            <person name="Hubbard S.S."/>
            <person name="Banfield J.F."/>
        </authorList>
    </citation>
    <scope>NUCLEOTIDE SEQUENCE [LARGE SCALE GENOMIC DNA]</scope>
</reference>
<comment type="caution">
    <text evidence="1">The sequence shown here is derived from an EMBL/GenBank/DDBJ whole genome shotgun (WGS) entry which is preliminary data.</text>
</comment>
<proteinExistence type="predicted"/>
<dbReference type="STRING" id="1802730.A2591_03815"/>
<gene>
    <name evidence="1" type="ORF">A2591_03815</name>
</gene>
<protein>
    <submittedName>
        <fullName evidence="1">Uncharacterized protein</fullName>
    </submittedName>
</protein>
<accession>A0A1G2SKN7</accession>
<dbReference type="EMBL" id="MHUZ01000027">
    <property type="protein sequence ID" value="OHA85268.1"/>
    <property type="molecule type" value="Genomic_DNA"/>
</dbReference>
<sequence length="116" mass="13413">MTAYQKFGNTVYKLCGYRFPLVPFFKANAEMDALAEKVTFMAVDAFAKVLDGNISLNRKLSDSVEYQEINQLLEGEEGQKLRQYLEPYIELRGVRMWGASGKEYFRDYAATQFKLK</sequence>
<dbReference type="AlphaFoldDB" id="A0A1G2SKN7"/>
<dbReference type="Proteomes" id="UP000178168">
    <property type="component" value="Unassembled WGS sequence"/>
</dbReference>
<name>A0A1G2SKN7_9BACT</name>